<evidence type="ECO:0000313" key="3">
    <source>
        <dbReference type="Proteomes" id="UP001215712"/>
    </source>
</evidence>
<proteinExistence type="predicted"/>
<evidence type="ECO:0000313" key="2">
    <source>
        <dbReference type="EMBL" id="KAJ5728403.1"/>
    </source>
</evidence>
<reference evidence="2" key="1">
    <citation type="journal article" date="2023" name="IMA Fungus">
        <title>Comparative genomic study of the Penicillium genus elucidates a diverse pangenome and 15 lateral gene transfer events.</title>
        <authorList>
            <person name="Petersen C."/>
            <person name="Sorensen T."/>
            <person name="Nielsen M.R."/>
            <person name="Sondergaard T.E."/>
            <person name="Sorensen J.L."/>
            <person name="Fitzpatrick D.A."/>
            <person name="Frisvad J.C."/>
            <person name="Nielsen K.L."/>
        </authorList>
    </citation>
    <scope>NUCLEOTIDE SEQUENCE</scope>
    <source>
        <strain evidence="2">IBT 17514</strain>
    </source>
</reference>
<feature type="compositionally biased region" description="Low complexity" evidence="1">
    <location>
        <begin position="68"/>
        <end position="91"/>
    </location>
</feature>
<reference evidence="2" key="2">
    <citation type="submission" date="2023-01" db="EMBL/GenBank/DDBJ databases">
        <authorList>
            <person name="Petersen C."/>
        </authorList>
    </citation>
    <scope>NUCLEOTIDE SEQUENCE</scope>
    <source>
        <strain evidence="2">IBT 17514</strain>
    </source>
</reference>
<feature type="region of interest" description="Disordered" evidence="1">
    <location>
        <begin position="51"/>
        <end position="193"/>
    </location>
</feature>
<gene>
    <name evidence="2" type="ORF">N7493_004733</name>
</gene>
<sequence>MFTSGRPCLGRRLSVVLDTAAAGPEDPLLFLYPRWAASALQQRRSIVSWTPRTLPRNKSRAPPRSFRSSNSPTLPLPSLSRQSVQWSSSDASSRDLENPASGQFSRANGKTAGGHNRVEHARPIQEPKGSPRTPHTRVGNGSQKPTTRRTPGTTNMSDKEKRRKRIECSTKALAEKKVPQSTPEFTPASDLRKKLSVKDRRKLRYEGHLKNLGNQGFTPVLSDTWDDMMILLEAVENNTRTEPVRSTKSRELLVPEATLALLAGVLQSSLRDNIWFVHWHHGCKVQVLNASEAVKGDRKVILTGSDHTMDLVEAQIRRTQALQEKGDPLIDMENPPVTIVSSLQSGGPKMRGYWDFAMQTKLHKVLSLKEVRLPHSSLRTVREFTEYVEDLTNASLATRRPGRISVTRNPKTDGDEITRRLTRLFQDESLRPFLSTAATNRALEFLCDHNQVKGARIVFSHANHVATTDTYNIFLRFAARHRDVRHFRRFLLLMSQGKIRPNAKTWLALLEALITPSEKAAVVTRMVQNGHMTNFAVIRSALALTIQDSLYVHLERGQSVESFIALMKQTHGADWFTPSLLGQMFSVTARLKNFAATDELLEICAREALDVDCTAFVQVLPMCRSSPRDALRYLFMFSKFRSFRMLPQAWERLFLIAFKNRYYNMCRVLWRYACMNQSVSLKMRQTVLTSMLSTIPEDSPADANHFRVYAGKIITGVGQPLEENHVKEFIMNNIPSEFHDNPITYLLAARTQSKKKNRNLRYLMSRDLVYSDIFNGPTRYKPINSLYIMLEAALIIEEEFRAAPRPFNWLMQNAIHVPVERLVKA</sequence>
<evidence type="ECO:0000256" key="1">
    <source>
        <dbReference type="SAM" id="MobiDB-lite"/>
    </source>
</evidence>
<feature type="compositionally biased region" description="Polar residues" evidence="1">
    <location>
        <begin position="139"/>
        <end position="156"/>
    </location>
</feature>
<name>A0AAD6HP44_9EURO</name>
<dbReference type="Gene3D" id="1.25.40.10">
    <property type="entry name" value="Tetratricopeptide repeat domain"/>
    <property type="match status" value="1"/>
</dbReference>
<dbReference type="InterPro" id="IPR011990">
    <property type="entry name" value="TPR-like_helical_dom_sf"/>
</dbReference>
<dbReference type="AlphaFoldDB" id="A0AAD6HP44"/>
<dbReference type="Proteomes" id="UP001215712">
    <property type="component" value="Unassembled WGS sequence"/>
</dbReference>
<comment type="caution">
    <text evidence="2">The sequence shown here is derived from an EMBL/GenBank/DDBJ whole genome shotgun (WGS) entry which is preliminary data.</text>
</comment>
<accession>A0AAD6HP44</accession>
<feature type="compositionally biased region" description="Basic and acidic residues" evidence="1">
    <location>
        <begin position="116"/>
        <end position="125"/>
    </location>
</feature>
<dbReference type="EMBL" id="JAQJAN010000005">
    <property type="protein sequence ID" value="KAJ5728403.1"/>
    <property type="molecule type" value="Genomic_DNA"/>
</dbReference>
<evidence type="ECO:0008006" key="4">
    <source>
        <dbReference type="Google" id="ProtNLM"/>
    </source>
</evidence>
<protein>
    <recommendedName>
        <fullName evidence="4">Pentatricopeptide repeat protein</fullName>
    </recommendedName>
</protein>
<organism evidence="2 3">
    <name type="scientific">Penicillium malachiteum</name>
    <dbReference type="NCBI Taxonomy" id="1324776"/>
    <lineage>
        <taxon>Eukaryota</taxon>
        <taxon>Fungi</taxon>
        <taxon>Dikarya</taxon>
        <taxon>Ascomycota</taxon>
        <taxon>Pezizomycotina</taxon>
        <taxon>Eurotiomycetes</taxon>
        <taxon>Eurotiomycetidae</taxon>
        <taxon>Eurotiales</taxon>
        <taxon>Aspergillaceae</taxon>
        <taxon>Penicillium</taxon>
    </lineage>
</organism>
<keyword evidence="3" id="KW-1185">Reference proteome</keyword>